<dbReference type="EMBL" id="CACVBM020001884">
    <property type="protein sequence ID" value="CAA7061681.1"/>
    <property type="molecule type" value="Genomic_DNA"/>
</dbReference>
<name>A0A6D2LK14_9BRAS</name>
<dbReference type="InterPro" id="IPR004146">
    <property type="entry name" value="DC1"/>
</dbReference>
<feature type="domain" description="DC1" evidence="2">
    <location>
        <begin position="150"/>
        <end position="201"/>
    </location>
</feature>
<dbReference type="Proteomes" id="UP000467841">
    <property type="component" value="Unassembled WGS sequence"/>
</dbReference>
<dbReference type="InterPro" id="IPR053192">
    <property type="entry name" value="Vacuole_Formation_Reg"/>
</dbReference>
<dbReference type="AlphaFoldDB" id="A0A6D2LK14"/>
<feature type="domain" description="DC1" evidence="2">
    <location>
        <begin position="91"/>
        <end position="140"/>
    </location>
</feature>
<evidence type="ECO:0000259" key="2">
    <source>
        <dbReference type="Pfam" id="PF03107"/>
    </source>
</evidence>
<gene>
    <name evidence="3" type="ORF">MERR_LOCUS48917</name>
</gene>
<proteinExistence type="predicted"/>
<dbReference type="InterPro" id="IPR046349">
    <property type="entry name" value="C1-like_sf"/>
</dbReference>
<feature type="domain" description="DC1" evidence="2">
    <location>
        <begin position="229"/>
        <end position="278"/>
    </location>
</feature>
<evidence type="ECO:0000313" key="3">
    <source>
        <dbReference type="EMBL" id="CAA7061681.1"/>
    </source>
</evidence>
<reference evidence="3" key="1">
    <citation type="submission" date="2020-01" db="EMBL/GenBank/DDBJ databases">
        <authorList>
            <person name="Mishra B."/>
        </authorList>
    </citation>
    <scope>NUCLEOTIDE SEQUENCE [LARGE SCALE GENOMIC DNA]</scope>
</reference>
<dbReference type="PANTHER" id="PTHR32410">
    <property type="entry name" value="CYSTEINE/HISTIDINE-RICH C1 DOMAIN FAMILY PROTEIN"/>
    <property type="match status" value="1"/>
</dbReference>
<sequence>MLVGWSTFQSQFMLVTNVITWSIRAASPYHALSTLHVIPIDSLTHRTYHKILHHVGYATRRSELEWEPEETIKNEDIEPFQKVGVDLIKYFCHEHNLKLHKYDRVRDSDKQCQACIFFIDSRDFYTCTQCDDFVLHEVCANLPRKLEHASHHHPLFLNPYPLKDEYKRRCSTCSQQFSGFQYKCSRHDCHNGNFKVDIRCVLVPDCFTHKCHEHPLFINTCFRNEVCYKHDEHPLFLCYGEDVDDDMYWCETCEKRIDSKKWFYTCTQCCVTIHTGCILGSSSYMKYGYTFLDGLRVWKLFVIVVTLDRFAVSVTNVALMPCTTS</sequence>
<dbReference type="SUPFAM" id="SSF57889">
    <property type="entry name" value="Cysteine-rich domain"/>
    <property type="match status" value="3"/>
</dbReference>
<keyword evidence="1" id="KW-0677">Repeat</keyword>
<evidence type="ECO:0000313" key="4">
    <source>
        <dbReference type="Proteomes" id="UP000467841"/>
    </source>
</evidence>
<comment type="caution">
    <text evidence="3">The sequence shown here is derived from an EMBL/GenBank/DDBJ whole genome shotgun (WGS) entry which is preliminary data.</text>
</comment>
<protein>
    <recommendedName>
        <fullName evidence="2">DC1 domain-containing protein</fullName>
    </recommendedName>
</protein>
<organism evidence="3 4">
    <name type="scientific">Microthlaspi erraticum</name>
    <dbReference type="NCBI Taxonomy" id="1685480"/>
    <lineage>
        <taxon>Eukaryota</taxon>
        <taxon>Viridiplantae</taxon>
        <taxon>Streptophyta</taxon>
        <taxon>Embryophyta</taxon>
        <taxon>Tracheophyta</taxon>
        <taxon>Spermatophyta</taxon>
        <taxon>Magnoliopsida</taxon>
        <taxon>eudicotyledons</taxon>
        <taxon>Gunneridae</taxon>
        <taxon>Pentapetalae</taxon>
        <taxon>rosids</taxon>
        <taxon>malvids</taxon>
        <taxon>Brassicales</taxon>
        <taxon>Brassicaceae</taxon>
        <taxon>Coluteocarpeae</taxon>
        <taxon>Microthlaspi</taxon>
    </lineage>
</organism>
<dbReference type="OrthoDB" id="1884766at2759"/>
<accession>A0A6D2LK14</accession>
<dbReference type="Pfam" id="PF03107">
    <property type="entry name" value="C1_2"/>
    <property type="match status" value="3"/>
</dbReference>
<evidence type="ECO:0000256" key="1">
    <source>
        <dbReference type="ARBA" id="ARBA00022737"/>
    </source>
</evidence>
<dbReference type="PANTHER" id="PTHR32410:SF168">
    <property type="entry name" value="CYSTEINE_HISTIDINE-RICH C1 DOMAIN FAMILY PROTEIN"/>
    <property type="match status" value="1"/>
</dbReference>
<keyword evidence="4" id="KW-1185">Reference proteome</keyword>